<name>A0A4R2IC26_9GAMM</name>
<evidence type="ECO:0000313" key="4">
    <source>
        <dbReference type="EMBL" id="TCO41299.1"/>
    </source>
</evidence>
<dbReference type="PROSITE" id="PS51677">
    <property type="entry name" value="NODB"/>
    <property type="match status" value="1"/>
</dbReference>
<organism evidence="4 5">
    <name type="scientific">Dokdonella fugitiva</name>
    <dbReference type="NCBI Taxonomy" id="328517"/>
    <lineage>
        <taxon>Bacteria</taxon>
        <taxon>Pseudomonadati</taxon>
        <taxon>Pseudomonadota</taxon>
        <taxon>Gammaproteobacteria</taxon>
        <taxon>Lysobacterales</taxon>
        <taxon>Rhodanobacteraceae</taxon>
        <taxon>Dokdonella</taxon>
    </lineage>
</organism>
<evidence type="ECO:0000256" key="2">
    <source>
        <dbReference type="ARBA" id="ARBA00022729"/>
    </source>
</evidence>
<dbReference type="Gene3D" id="3.20.20.370">
    <property type="entry name" value="Glycoside hydrolase/deacetylase"/>
    <property type="match status" value="1"/>
</dbReference>
<feature type="domain" description="NodB homology" evidence="3">
    <location>
        <begin position="69"/>
        <end position="267"/>
    </location>
</feature>
<comment type="subcellular location">
    <subcellularLocation>
        <location evidence="1">Secreted</location>
    </subcellularLocation>
</comment>
<comment type="caution">
    <text evidence="4">The sequence shown here is derived from an EMBL/GenBank/DDBJ whole genome shotgun (WGS) entry which is preliminary data.</text>
</comment>
<evidence type="ECO:0000256" key="1">
    <source>
        <dbReference type="ARBA" id="ARBA00004613"/>
    </source>
</evidence>
<dbReference type="GO" id="GO:0005576">
    <property type="term" value="C:extracellular region"/>
    <property type="evidence" value="ECO:0007669"/>
    <property type="project" value="UniProtKB-SubCell"/>
</dbReference>
<proteinExistence type="predicted"/>
<reference evidence="4 5" key="1">
    <citation type="journal article" date="2015" name="Stand. Genomic Sci.">
        <title>Genomic Encyclopedia of Bacterial and Archaeal Type Strains, Phase III: the genomes of soil and plant-associated and newly described type strains.</title>
        <authorList>
            <person name="Whitman W.B."/>
            <person name="Woyke T."/>
            <person name="Klenk H.P."/>
            <person name="Zhou Y."/>
            <person name="Lilburn T.G."/>
            <person name="Beck B.J."/>
            <person name="De Vos P."/>
            <person name="Vandamme P."/>
            <person name="Eisen J.A."/>
            <person name="Garrity G."/>
            <person name="Hugenholtz P."/>
            <person name="Kyrpides N.C."/>
        </authorList>
    </citation>
    <scope>NUCLEOTIDE SEQUENCE [LARGE SCALE GENOMIC DNA]</scope>
    <source>
        <strain evidence="4 5">A3</strain>
    </source>
</reference>
<dbReference type="SUPFAM" id="SSF88713">
    <property type="entry name" value="Glycoside hydrolase/deacetylase"/>
    <property type="match status" value="1"/>
</dbReference>
<dbReference type="GO" id="GO:0005975">
    <property type="term" value="P:carbohydrate metabolic process"/>
    <property type="evidence" value="ECO:0007669"/>
    <property type="project" value="InterPro"/>
</dbReference>
<dbReference type="RefSeq" id="WP_131996178.1">
    <property type="nucleotide sequence ID" value="NZ_SLWQ01000003.1"/>
</dbReference>
<sequence length="267" mass="28602">MIDAIPSSTTATRSIALMYHAIGGPGSPDAAQDPHYTVEASRFATQLDALVRVAGGATSARDWLAAPSRAVVLTFDDGHASNHALAWPMLAERGLRADFFVNPGKVGEAGLASWAQLREMAAGGMSIQSHGWNHRYFTELDDRALREDLLRSRLAIEDHVGTAVTLLAPPGGRMRAELPAVARECGYTHVLGSEPGVLDGAASTRALPRMSVTAALDAATLERWIAGRGIARARLRYGVLGFAKRALGDRRYERLRGRLLGQGDVAR</sequence>
<dbReference type="CDD" id="cd10918">
    <property type="entry name" value="CE4_NodB_like_5s_6s"/>
    <property type="match status" value="1"/>
</dbReference>
<dbReference type="EMBL" id="SLWQ01000003">
    <property type="protein sequence ID" value="TCO41299.1"/>
    <property type="molecule type" value="Genomic_DNA"/>
</dbReference>
<dbReference type="AlphaFoldDB" id="A0A4R2IC26"/>
<keyword evidence="2" id="KW-0732">Signal</keyword>
<dbReference type="Pfam" id="PF01522">
    <property type="entry name" value="Polysacc_deac_1"/>
    <property type="match status" value="1"/>
</dbReference>
<protein>
    <submittedName>
        <fullName evidence="4">Polysaccharide deacetylase</fullName>
    </submittedName>
</protein>
<gene>
    <name evidence="4" type="ORF">EV148_103219</name>
</gene>
<dbReference type="GO" id="GO:0016810">
    <property type="term" value="F:hydrolase activity, acting on carbon-nitrogen (but not peptide) bonds"/>
    <property type="evidence" value="ECO:0007669"/>
    <property type="project" value="InterPro"/>
</dbReference>
<evidence type="ECO:0000259" key="3">
    <source>
        <dbReference type="PROSITE" id="PS51677"/>
    </source>
</evidence>
<evidence type="ECO:0000313" key="5">
    <source>
        <dbReference type="Proteomes" id="UP000294862"/>
    </source>
</evidence>
<dbReference type="InterPro" id="IPR002509">
    <property type="entry name" value="NODB_dom"/>
</dbReference>
<dbReference type="InterPro" id="IPR011330">
    <property type="entry name" value="Glyco_hydro/deAcase_b/a-brl"/>
</dbReference>
<accession>A0A4R2IC26</accession>
<dbReference type="PANTHER" id="PTHR34216:SF3">
    <property type="entry name" value="POLY-BETA-1,6-N-ACETYL-D-GLUCOSAMINE N-DEACETYLASE"/>
    <property type="match status" value="1"/>
</dbReference>
<keyword evidence="5" id="KW-1185">Reference proteome</keyword>
<dbReference type="Proteomes" id="UP000294862">
    <property type="component" value="Unassembled WGS sequence"/>
</dbReference>
<dbReference type="OrthoDB" id="9814639at2"/>
<dbReference type="PANTHER" id="PTHR34216">
    <property type="match status" value="1"/>
</dbReference>
<dbReference type="InterPro" id="IPR051398">
    <property type="entry name" value="Polysacch_Deacetylase"/>
</dbReference>